<dbReference type="RefSeq" id="WP_232136807.1">
    <property type="nucleotide sequence ID" value="NZ_CP089507.1"/>
</dbReference>
<organism evidence="10 11">
    <name type="scientific">Luteimonas fraxinea</name>
    <dbReference type="NCBI Taxonomy" id="2901869"/>
    <lineage>
        <taxon>Bacteria</taxon>
        <taxon>Pseudomonadati</taxon>
        <taxon>Pseudomonadota</taxon>
        <taxon>Gammaproteobacteria</taxon>
        <taxon>Lysobacterales</taxon>
        <taxon>Lysobacteraceae</taxon>
        <taxon>Luteimonas</taxon>
    </lineage>
</organism>
<evidence type="ECO:0000256" key="6">
    <source>
        <dbReference type="PROSITE-ProRule" id="PRU00169"/>
    </source>
</evidence>
<evidence type="ECO:0000256" key="4">
    <source>
        <dbReference type="ARBA" id="ARBA00023125"/>
    </source>
</evidence>
<dbReference type="CDD" id="cd17574">
    <property type="entry name" value="REC_OmpR"/>
    <property type="match status" value="1"/>
</dbReference>
<evidence type="ECO:0000259" key="9">
    <source>
        <dbReference type="PROSITE" id="PS51755"/>
    </source>
</evidence>
<feature type="domain" description="OmpR/PhoB-type" evidence="9">
    <location>
        <begin position="134"/>
        <end position="231"/>
    </location>
</feature>
<gene>
    <name evidence="10" type="ORF">LTT95_12290</name>
</gene>
<evidence type="ECO:0000256" key="3">
    <source>
        <dbReference type="ARBA" id="ARBA00023015"/>
    </source>
</evidence>
<dbReference type="InterPro" id="IPR011006">
    <property type="entry name" value="CheY-like_superfamily"/>
</dbReference>
<reference evidence="10" key="1">
    <citation type="submission" date="2021-12" db="EMBL/GenBank/DDBJ databases">
        <authorList>
            <person name="Ulrich A."/>
        </authorList>
    </citation>
    <scope>NUCLEOTIDE SEQUENCE</scope>
    <source>
        <strain evidence="10">A1P009</strain>
    </source>
</reference>
<dbReference type="Gene3D" id="3.40.50.2300">
    <property type="match status" value="1"/>
</dbReference>
<dbReference type="InterPro" id="IPR001789">
    <property type="entry name" value="Sig_transdc_resp-reg_receiver"/>
</dbReference>
<dbReference type="PANTHER" id="PTHR48111">
    <property type="entry name" value="REGULATOR OF RPOS"/>
    <property type="match status" value="1"/>
</dbReference>
<keyword evidence="3" id="KW-0805">Transcription regulation</keyword>
<dbReference type="Pfam" id="PF00072">
    <property type="entry name" value="Response_reg"/>
    <property type="match status" value="1"/>
</dbReference>
<evidence type="ECO:0000313" key="11">
    <source>
        <dbReference type="Proteomes" id="UP001430360"/>
    </source>
</evidence>
<dbReference type="InterPro" id="IPR036388">
    <property type="entry name" value="WH-like_DNA-bd_sf"/>
</dbReference>
<name>A0ABS8UDZ8_9GAMM</name>
<reference evidence="10" key="2">
    <citation type="journal article" date="2022" name="Syst. Appl. Microbiol.">
        <title>Physiological and genomic characterisation of Luteimonas fraxinea sp. nov., a bacterial species associated with trees tolerant to ash dieback.</title>
        <authorList>
            <person name="Ulrich K."/>
            <person name="Becker R."/>
            <person name="Behrendt U."/>
            <person name="Kube M."/>
            <person name="Schneck V."/>
            <person name="Ulrich A."/>
        </authorList>
    </citation>
    <scope>NUCLEOTIDE SEQUENCE</scope>
    <source>
        <strain evidence="10">A1P009</strain>
    </source>
</reference>
<accession>A0ABS8UDZ8</accession>
<evidence type="ECO:0000256" key="1">
    <source>
        <dbReference type="ARBA" id="ARBA00022553"/>
    </source>
</evidence>
<dbReference type="SMART" id="SM00862">
    <property type="entry name" value="Trans_reg_C"/>
    <property type="match status" value="1"/>
</dbReference>
<dbReference type="Gene3D" id="6.10.250.690">
    <property type="match status" value="1"/>
</dbReference>
<keyword evidence="5" id="KW-0804">Transcription</keyword>
<keyword evidence="11" id="KW-1185">Reference proteome</keyword>
<dbReference type="PROSITE" id="PS50110">
    <property type="entry name" value="RESPONSE_REGULATORY"/>
    <property type="match status" value="1"/>
</dbReference>
<dbReference type="PROSITE" id="PS51755">
    <property type="entry name" value="OMPR_PHOB"/>
    <property type="match status" value="1"/>
</dbReference>
<feature type="DNA-binding region" description="OmpR/PhoB-type" evidence="7">
    <location>
        <begin position="134"/>
        <end position="231"/>
    </location>
</feature>
<keyword evidence="4 7" id="KW-0238">DNA-binding</keyword>
<proteinExistence type="predicted"/>
<dbReference type="PANTHER" id="PTHR48111:SF22">
    <property type="entry name" value="REGULATOR OF RPOS"/>
    <property type="match status" value="1"/>
</dbReference>
<dbReference type="InterPro" id="IPR001867">
    <property type="entry name" value="OmpR/PhoB-type_DNA-bd"/>
</dbReference>
<dbReference type="InterPro" id="IPR039420">
    <property type="entry name" value="WalR-like"/>
</dbReference>
<sequence>MHTSRNDNGVILIVEDDANLASLTGEWLVRRGFAVDYARDGIEALNLVGAQRYDAILLDVTLPRMNGVEVCRQLRAAAHPVAPILMLSALNTLDAKLAGLGAGADDYLIKPFAPAELGARIDALLRRSRAEVAKEIIALDDLRVDPGTGRVTRAGRELPVLPVGLKILATLMRHHPRVVTRAELQSAIWGSRLPRSDSLRSHMYQLRRTLNDGFDEHLIVTMPGTGFRFRAPRPNEPLSR</sequence>
<dbReference type="Proteomes" id="UP001430360">
    <property type="component" value="Unassembled WGS sequence"/>
</dbReference>
<evidence type="ECO:0000256" key="7">
    <source>
        <dbReference type="PROSITE-ProRule" id="PRU01091"/>
    </source>
</evidence>
<evidence type="ECO:0000259" key="8">
    <source>
        <dbReference type="PROSITE" id="PS50110"/>
    </source>
</evidence>
<feature type="modified residue" description="4-aspartylphosphate" evidence="6">
    <location>
        <position position="59"/>
    </location>
</feature>
<protein>
    <submittedName>
        <fullName evidence="10">Response regulator transcription factor</fullName>
    </submittedName>
</protein>
<evidence type="ECO:0000313" key="10">
    <source>
        <dbReference type="EMBL" id="MCD9097718.1"/>
    </source>
</evidence>
<dbReference type="CDD" id="cd00383">
    <property type="entry name" value="trans_reg_C"/>
    <property type="match status" value="1"/>
</dbReference>
<dbReference type="SMART" id="SM00448">
    <property type="entry name" value="REC"/>
    <property type="match status" value="1"/>
</dbReference>
<keyword evidence="2" id="KW-0902">Two-component regulatory system</keyword>
<comment type="caution">
    <text evidence="10">The sequence shown here is derived from an EMBL/GenBank/DDBJ whole genome shotgun (WGS) entry which is preliminary data.</text>
</comment>
<dbReference type="Pfam" id="PF00486">
    <property type="entry name" value="Trans_reg_C"/>
    <property type="match status" value="1"/>
</dbReference>
<dbReference type="SUPFAM" id="SSF52172">
    <property type="entry name" value="CheY-like"/>
    <property type="match status" value="1"/>
</dbReference>
<evidence type="ECO:0000256" key="2">
    <source>
        <dbReference type="ARBA" id="ARBA00023012"/>
    </source>
</evidence>
<dbReference type="EMBL" id="JAJQKU010000003">
    <property type="protein sequence ID" value="MCD9097718.1"/>
    <property type="molecule type" value="Genomic_DNA"/>
</dbReference>
<evidence type="ECO:0000256" key="5">
    <source>
        <dbReference type="ARBA" id="ARBA00023163"/>
    </source>
</evidence>
<keyword evidence="1 6" id="KW-0597">Phosphoprotein</keyword>
<dbReference type="Gene3D" id="1.10.10.10">
    <property type="entry name" value="Winged helix-like DNA-binding domain superfamily/Winged helix DNA-binding domain"/>
    <property type="match status" value="1"/>
</dbReference>
<feature type="domain" description="Response regulatory" evidence="8">
    <location>
        <begin position="10"/>
        <end position="125"/>
    </location>
</feature>